<dbReference type="InterPro" id="IPR005467">
    <property type="entry name" value="His_kinase_dom"/>
</dbReference>
<evidence type="ECO:0000256" key="16">
    <source>
        <dbReference type="SAM" id="Phobius"/>
    </source>
</evidence>
<gene>
    <name evidence="18" type="ORF">HNR71_003748</name>
    <name evidence="19" type="ORF">HPO96_03460</name>
</gene>
<dbReference type="PANTHER" id="PTHR24421:SF62">
    <property type="entry name" value="SENSORY TRANSDUCTION HISTIDINE KINASE"/>
    <property type="match status" value="1"/>
</dbReference>
<feature type="transmembrane region" description="Helical" evidence="16">
    <location>
        <begin position="48"/>
        <end position="64"/>
    </location>
</feature>
<keyword evidence="16" id="KW-1133">Transmembrane helix</keyword>
<keyword evidence="7" id="KW-0963">Cytoplasm</keyword>
<dbReference type="InterPro" id="IPR050482">
    <property type="entry name" value="Sensor_HK_TwoCompSys"/>
</dbReference>
<keyword evidence="12" id="KW-0902">Two-component regulatory system</keyword>
<evidence type="ECO:0000256" key="14">
    <source>
        <dbReference type="ARBA" id="ARBA00024827"/>
    </source>
</evidence>
<dbReference type="Proteomes" id="UP000553957">
    <property type="component" value="Unassembled WGS sequence"/>
</dbReference>
<evidence type="ECO:0000256" key="13">
    <source>
        <dbReference type="ARBA" id="ARBA00023014"/>
    </source>
</evidence>
<dbReference type="PRINTS" id="PR00344">
    <property type="entry name" value="BCTRLSENSOR"/>
</dbReference>
<dbReference type="InterPro" id="IPR036890">
    <property type="entry name" value="HATPase_C_sf"/>
</dbReference>
<evidence type="ECO:0000256" key="8">
    <source>
        <dbReference type="ARBA" id="ARBA00022679"/>
    </source>
</evidence>
<dbReference type="Pfam" id="PF07730">
    <property type="entry name" value="HisKA_3"/>
    <property type="match status" value="1"/>
</dbReference>
<keyword evidence="16" id="KW-0812">Transmembrane</keyword>
<comment type="cofactor">
    <cofactor evidence="2">
        <name>[4Fe-4S] cluster</name>
        <dbReference type="ChEBI" id="CHEBI:49883"/>
    </cofactor>
</comment>
<dbReference type="GO" id="GO:0016020">
    <property type="term" value="C:membrane"/>
    <property type="evidence" value="ECO:0007669"/>
    <property type="project" value="InterPro"/>
</dbReference>
<keyword evidence="10 19" id="KW-0418">Kinase</keyword>
<dbReference type="SMART" id="SM00387">
    <property type="entry name" value="HATPase_c"/>
    <property type="match status" value="1"/>
</dbReference>
<evidence type="ECO:0000313" key="21">
    <source>
        <dbReference type="Proteomes" id="UP000553957"/>
    </source>
</evidence>
<dbReference type="EC" id="2.7.13.3" evidence="4"/>
<evidence type="ECO:0000256" key="2">
    <source>
        <dbReference type="ARBA" id="ARBA00001966"/>
    </source>
</evidence>
<evidence type="ECO:0000256" key="7">
    <source>
        <dbReference type="ARBA" id="ARBA00022490"/>
    </source>
</evidence>
<keyword evidence="8" id="KW-0808">Transferase</keyword>
<feature type="transmembrane region" description="Helical" evidence="16">
    <location>
        <begin position="84"/>
        <end position="112"/>
    </location>
</feature>
<dbReference type="PANTHER" id="PTHR24421">
    <property type="entry name" value="NITRATE/NITRITE SENSOR PROTEIN NARX-RELATED"/>
    <property type="match status" value="1"/>
</dbReference>
<feature type="domain" description="Histidine kinase" evidence="17">
    <location>
        <begin position="205"/>
        <end position="404"/>
    </location>
</feature>
<feature type="transmembrane region" description="Helical" evidence="16">
    <location>
        <begin position="119"/>
        <end position="138"/>
    </location>
</feature>
<dbReference type="SUPFAM" id="SSF55874">
    <property type="entry name" value="ATPase domain of HSP90 chaperone/DNA topoisomerase II/histidine kinase"/>
    <property type="match status" value="1"/>
</dbReference>
<sequence length="407" mass="43461">MVVVEASSERSEQFWARTLIGWHIVFWVLMAMLTVLGITSGLPDGKRFAALGAVVALSTAYQFVGRPAIGSRRRLPAYAYRLVLLASLMVLVALLPQAVFLMFIASAQIWLLSEDIREGAGLSLLLVVCCGTAQLWSAGWGWEAFWAILPWMLVSLVVSLVFGIWIERVIAQSEQRAVLIDQLHAAQAELAEVNHSAGVMAERERMAREIHDTLAQGMTSIVMLSQTAAAELSRNGAGDGVAARLGQIEATARENLAEARALVAAFTPIALSEATLSEVLRRQAERFTAETGVNVAVALDLDDAEVAVLTQAQQVVLLRSAQEALANVRKHARATQVQITLGITDAGVAIAIRDDGAGFSTAAPSPGFGLAAMRGRVEESGGTVQVESAPGRGTTVQVRIPTSQETL</sequence>
<reference evidence="19 20" key="1">
    <citation type="submission" date="2020-05" db="EMBL/GenBank/DDBJ databases">
        <title>Genome sequence of Kribbella sandramycini ATCC 39419.</title>
        <authorList>
            <person name="Maclea K.S."/>
            <person name="Fair J.L."/>
        </authorList>
    </citation>
    <scope>NUCLEOTIDE SEQUENCE [LARGE SCALE GENOMIC DNA]</scope>
    <source>
        <strain evidence="19 20">ATCC 39419</strain>
    </source>
</reference>
<evidence type="ECO:0000313" key="20">
    <source>
        <dbReference type="Proteomes" id="UP000534306"/>
    </source>
</evidence>
<dbReference type="GO" id="GO:0005737">
    <property type="term" value="C:cytoplasm"/>
    <property type="evidence" value="ECO:0007669"/>
    <property type="project" value="UniProtKB-SubCell"/>
</dbReference>
<comment type="catalytic activity">
    <reaction evidence="1">
        <text>ATP + protein L-histidine = ADP + protein N-phospho-L-histidine.</text>
        <dbReference type="EC" id="2.7.13.3"/>
    </reaction>
</comment>
<dbReference type="GO" id="GO:0046872">
    <property type="term" value="F:metal ion binding"/>
    <property type="evidence" value="ECO:0007669"/>
    <property type="project" value="UniProtKB-KW"/>
</dbReference>
<evidence type="ECO:0000256" key="9">
    <source>
        <dbReference type="ARBA" id="ARBA00022723"/>
    </source>
</evidence>
<evidence type="ECO:0000256" key="1">
    <source>
        <dbReference type="ARBA" id="ARBA00000085"/>
    </source>
</evidence>
<dbReference type="AlphaFoldDB" id="A0A7Y4KVF6"/>
<evidence type="ECO:0000256" key="5">
    <source>
        <dbReference type="ARBA" id="ARBA00017322"/>
    </source>
</evidence>
<evidence type="ECO:0000256" key="10">
    <source>
        <dbReference type="ARBA" id="ARBA00022777"/>
    </source>
</evidence>
<keyword evidence="13" id="KW-0411">Iron-sulfur</keyword>
<proteinExistence type="predicted"/>
<dbReference type="EMBL" id="JABJRC010000001">
    <property type="protein sequence ID" value="NOL39295.1"/>
    <property type="molecule type" value="Genomic_DNA"/>
</dbReference>
<evidence type="ECO:0000256" key="4">
    <source>
        <dbReference type="ARBA" id="ARBA00012438"/>
    </source>
</evidence>
<keyword evidence="16" id="KW-0472">Membrane</keyword>
<evidence type="ECO:0000256" key="15">
    <source>
        <dbReference type="ARBA" id="ARBA00030800"/>
    </source>
</evidence>
<dbReference type="GO" id="GO:0046983">
    <property type="term" value="F:protein dimerization activity"/>
    <property type="evidence" value="ECO:0007669"/>
    <property type="project" value="InterPro"/>
</dbReference>
<dbReference type="Proteomes" id="UP000534306">
    <property type="component" value="Unassembled WGS sequence"/>
</dbReference>
<keyword evidence="9" id="KW-0479">Metal-binding</keyword>
<evidence type="ECO:0000313" key="18">
    <source>
        <dbReference type="EMBL" id="MBB6568111.1"/>
    </source>
</evidence>
<feature type="transmembrane region" description="Helical" evidence="16">
    <location>
        <begin position="20"/>
        <end position="41"/>
    </location>
</feature>
<evidence type="ECO:0000256" key="12">
    <source>
        <dbReference type="ARBA" id="ARBA00023012"/>
    </source>
</evidence>
<comment type="function">
    <text evidence="14">Member of the two-component regulatory system NreB/NreC involved in the control of dissimilatory nitrate/nitrite reduction in response to oxygen. NreB functions as a direct oxygen sensor histidine kinase which is autophosphorylated, in the absence of oxygen, probably at the conserved histidine residue, and transfers its phosphate group probably to a conserved aspartate residue of NreC. NreB/NreC activates the expression of the nitrate (narGHJI) and nitrite (nir) reductase operons, as well as the putative nitrate transporter gene narT.</text>
</comment>
<dbReference type="InterPro" id="IPR003594">
    <property type="entry name" value="HATPase_dom"/>
</dbReference>
<dbReference type="PROSITE" id="PS50109">
    <property type="entry name" value="HIS_KIN"/>
    <property type="match status" value="1"/>
</dbReference>
<reference evidence="18 21" key="2">
    <citation type="submission" date="2020-08" db="EMBL/GenBank/DDBJ databases">
        <title>Sequencing the genomes of 1000 actinobacteria strains.</title>
        <authorList>
            <person name="Klenk H.-P."/>
        </authorList>
    </citation>
    <scope>NUCLEOTIDE SEQUENCE [LARGE SCALE GENOMIC DNA]</scope>
    <source>
        <strain evidence="18 21">DSM 15626</strain>
    </source>
</reference>
<evidence type="ECO:0000256" key="6">
    <source>
        <dbReference type="ARBA" id="ARBA00022485"/>
    </source>
</evidence>
<keyword evidence="6" id="KW-0004">4Fe-4S</keyword>
<dbReference type="RefSeq" id="WP_171670909.1">
    <property type="nucleotide sequence ID" value="NZ_BAAAGT010000003.1"/>
</dbReference>
<accession>A0A7Y4KVF6</accession>
<dbReference type="InterPro" id="IPR011712">
    <property type="entry name" value="Sig_transdc_His_kin_sub3_dim/P"/>
</dbReference>
<comment type="subcellular location">
    <subcellularLocation>
        <location evidence="3">Cytoplasm</location>
    </subcellularLocation>
</comment>
<name>A0A7Y4KVF6_9ACTN</name>
<evidence type="ECO:0000313" key="19">
    <source>
        <dbReference type="EMBL" id="NOL39295.1"/>
    </source>
</evidence>
<comment type="caution">
    <text evidence="19">The sequence shown here is derived from an EMBL/GenBank/DDBJ whole genome shotgun (WGS) entry which is preliminary data.</text>
</comment>
<dbReference type="InterPro" id="IPR017205">
    <property type="entry name" value="Sig_transdc_His_kinase_ChrS"/>
</dbReference>
<feature type="transmembrane region" description="Helical" evidence="16">
    <location>
        <begin position="144"/>
        <end position="166"/>
    </location>
</feature>
<organism evidence="19 20">
    <name type="scientific">Kribbella sandramycini</name>
    <dbReference type="NCBI Taxonomy" id="60450"/>
    <lineage>
        <taxon>Bacteria</taxon>
        <taxon>Bacillati</taxon>
        <taxon>Actinomycetota</taxon>
        <taxon>Actinomycetes</taxon>
        <taxon>Propionibacteriales</taxon>
        <taxon>Kribbellaceae</taxon>
        <taxon>Kribbella</taxon>
    </lineage>
</organism>
<dbReference type="Gene3D" id="3.30.565.10">
    <property type="entry name" value="Histidine kinase-like ATPase, C-terminal domain"/>
    <property type="match status" value="1"/>
</dbReference>
<evidence type="ECO:0000256" key="3">
    <source>
        <dbReference type="ARBA" id="ARBA00004496"/>
    </source>
</evidence>
<dbReference type="Gene3D" id="1.20.5.1930">
    <property type="match status" value="1"/>
</dbReference>
<dbReference type="InterPro" id="IPR004358">
    <property type="entry name" value="Sig_transdc_His_kin-like_C"/>
</dbReference>
<evidence type="ECO:0000256" key="11">
    <source>
        <dbReference type="ARBA" id="ARBA00023004"/>
    </source>
</evidence>
<dbReference type="GO" id="GO:0000155">
    <property type="term" value="F:phosphorelay sensor kinase activity"/>
    <property type="evidence" value="ECO:0007669"/>
    <property type="project" value="InterPro"/>
</dbReference>
<dbReference type="GO" id="GO:0051539">
    <property type="term" value="F:4 iron, 4 sulfur cluster binding"/>
    <property type="evidence" value="ECO:0007669"/>
    <property type="project" value="UniProtKB-KW"/>
</dbReference>
<dbReference type="EMBL" id="JACHKF010000001">
    <property type="protein sequence ID" value="MBB6568111.1"/>
    <property type="molecule type" value="Genomic_DNA"/>
</dbReference>
<keyword evidence="11" id="KW-0408">Iron</keyword>
<dbReference type="Pfam" id="PF02518">
    <property type="entry name" value="HATPase_c"/>
    <property type="match status" value="1"/>
</dbReference>
<protein>
    <recommendedName>
        <fullName evidence="5">Oxygen sensor histidine kinase NreB</fullName>
        <ecNumber evidence="4">2.7.13.3</ecNumber>
    </recommendedName>
    <alternativeName>
        <fullName evidence="15">Nitrogen regulation protein B</fullName>
    </alternativeName>
</protein>
<dbReference type="CDD" id="cd16917">
    <property type="entry name" value="HATPase_UhpB-NarQ-NarX-like"/>
    <property type="match status" value="1"/>
</dbReference>
<keyword evidence="20" id="KW-1185">Reference proteome</keyword>
<dbReference type="PIRSF" id="PIRSF037434">
    <property type="entry name" value="STHK_ChrS"/>
    <property type="match status" value="1"/>
</dbReference>
<evidence type="ECO:0000259" key="17">
    <source>
        <dbReference type="PROSITE" id="PS50109"/>
    </source>
</evidence>